<dbReference type="AlphaFoldDB" id="A0AAD5CE30"/>
<reference evidence="2" key="1">
    <citation type="submission" date="2022-06" db="EMBL/GenBank/DDBJ databases">
        <title>Uncovering the hologenomic basis of an extraordinary plant invasion.</title>
        <authorList>
            <person name="Bieker V.C."/>
            <person name="Martin M.D."/>
            <person name="Gilbert T."/>
            <person name="Hodgins K."/>
            <person name="Battlay P."/>
            <person name="Petersen B."/>
            <person name="Wilson J."/>
        </authorList>
    </citation>
    <scope>NUCLEOTIDE SEQUENCE</scope>
    <source>
        <strain evidence="2">AA19_3_7</strain>
        <tissue evidence="2">Leaf</tissue>
    </source>
</reference>
<evidence type="ECO:0000313" key="3">
    <source>
        <dbReference type="Proteomes" id="UP001206925"/>
    </source>
</evidence>
<keyword evidence="3" id="KW-1185">Reference proteome</keyword>
<dbReference type="EMBL" id="JAMZMK010008543">
    <property type="protein sequence ID" value="KAI7739912.1"/>
    <property type="molecule type" value="Genomic_DNA"/>
</dbReference>
<name>A0AAD5CE30_AMBAR</name>
<proteinExistence type="predicted"/>
<gene>
    <name evidence="2" type="ORF">M8C21_029314</name>
</gene>
<organism evidence="2 3">
    <name type="scientific">Ambrosia artemisiifolia</name>
    <name type="common">Common ragweed</name>
    <dbReference type="NCBI Taxonomy" id="4212"/>
    <lineage>
        <taxon>Eukaryota</taxon>
        <taxon>Viridiplantae</taxon>
        <taxon>Streptophyta</taxon>
        <taxon>Embryophyta</taxon>
        <taxon>Tracheophyta</taxon>
        <taxon>Spermatophyta</taxon>
        <taxon>Magnoliopsida</taxon>
        <taxon>eudicotyledons</taxon>
        <taxon>Gunneridae</taxon>
        <taxon>Pentapetalae</taxon>
        <taxon>asterids</taxon>
        <taxon>campanulids</taxon>
        <taxon>Asterales</taxon>
        <taxon>Asteraceae</taxon>
        <taxon>Asteroideae</taxon>
        <taxon>Heliantheae alliance</taxon>
        <taxon>Heliantheae</taxon>
        <taxon>Ambrosia</taxon>
    </lineage>
</organism>
<protein>
    <submittedName>
        <fullName evidence="2">Uncharacterized protein</fullName>
    </submittedName>
</protein>
<evidence type="ECO:0000256" key="1">
    <source>
        <dbReference type="SAM" id="MobiDB-lite"/>
    </source>
</evidence>
<evidence type="ECO:0000313" key="2">
    <source>
        <dbReference type="EMBL" id="KAI7739912.1"/>
    </source>
</evidence>
<sequence length="300" mass="34798">MSNQPTMASSKSLSIPVQVKTEPDLNEYSSKKRKDNSQSVKDWNRADEVKSCPKCHRNLLVPHTKRSSCPVCCKDIEPQLKGSTADLQDQFTNVAAGDRMNVWISEPDDPQNTNIVALALAPSLNHPPATKEDPKKVWRENAVGQLEKEMFQAIEDRYPQTFQRVQIIEKPYWLSTLKNLYDLIKSFMQKSVHDLEEDELTDLEVDINFFETMMFDLSWARNRLHMVRDLKFGNDPLRLELVEATTRVERAWVEFEKAQLEYRMATDARNKKLHEIAYKYGFEYDDVLNGTLGFGMLPEY</sequence>
<accession>A0AAD5CE30</accession>
<comment type="caution">
    <text evidence="2">The sequence shown here is derived from an EMBL/GenBank/DDBJ whole genome shotgun (WGS) entry which is preliminary data.</text>
</comment>
<dbReference type="Proteomes" id="UP001206925">
    <property type="component" value="Unassembled WGS sequence"/>
</dbReference>
<feature type="compositionally biased region" description="Polar residues" evidence="1">
    <location>
        <begin position="1"/>
        <end position="15"/>
    </location>
</feature>
<feature type="region of interest" description="Disordered" evidence="1">
    <location>
        <begin position="1"/>
        <end position="44"/>
    </location>
</feature>